<dbReference type="GeneID" id="101714175"/>
<evidence type="ECO:0000256" key="2">
    <source>
        <dbReference type="SAM" id="MobiDB-lite"/>
    </source>
</evidence>
<reference evidence="4" key="1">
    <citation type="submission" date="2025-08" db="UniProtKB">
        <authorList>
            <consortium name="RefSeq"/>
        </authorList>
    </citation>
    <scope>IDENTIFICATION</scope>
</reference>
<gene>
    <name evidence="4" type="primary">Fam221b</name>
</gene>
<feature type="compositionally biased region" description="Basic and acidic residues" evidence="2">
    <location>
        <begin position="264"/>
        <end position="277"/>
    </location>
</feature>
<dbReference type="PANTHER" id="PTHR31214:SF3">
    <property type="entry name" value="PROTEIN FAM221B"/>
    <property type="match status" value="1"/>
</dbReference>
<feature type="compositionally biased region" description="Polar residues" evidence="2">
    <location>
        <begin position="43"/>
        <end position="52"/>
    </location>
</feature>
<feature type="region of interest" description="Disordered" evidence="2">
    <location>
        <begin position="471"/>
        <end position="492"/>
    </location>
</feature>
<feature type="compositionally biased region" description="Polar residues" evidence="2">
    <location>
        <begin position="17"/>
        <end position="30"/>
    </location>
</feature>
<protein>
    <submittedName>
        <fullName evidence="4">Protein FAM221B isoform X1</fullName>
    </submittedName>
</protein>
<comment type="similarity">
    <text evidence="1">Belongs to the FAM221 family.</text>
</comment>
<evidence type="ECO:0000313" key="3">
    <source>
        <dbReference type="Proteomes" id="UP000694906"/>
    </source>
</evidence>
<name>A0AAX6QC04_HETGA</name>
<feature type="compositionally biased region" description="Polar residues" evidence="2">
    <location>
        <begin position="278"/>
        <end position="291"/>
    </location>
</feature>
<feature type="region of interest" description="Disordered" evidence="2">
    <location>
        <begin position="263"/>
        <end position="296"/>
    </location>
</feature>
<sequence>METTGRSCCPGDRTLFSRPSTCSSATTKSVPFSEPTLPPQASDLRTFNNQAKAQRWKQMRSRKSKIASPPRMQKNTPHQKTPIMKKKKKDSDNEDLQALPTSETPLEPFISQTLLEPLAAETFPDSSVSETPLEIPISESALELSIPETPLESHTSNPLLVSSTSQTTLVPQASESPLKPSIPITSISDIPLEAPTAETDICNVPEKNLIFLPSLVTRASASPSDNLKEDLLSESSSKELPEFEHLPKHFLSGSSTHVYLDTSAKQKEEAGEHKDIVDTSSDITAHTTQPGHQLGKKKRKNGIICCTGHSVVPAKQAELVEMAKAMHREQFGAQMNHLFQWEKDSALNAIQTGLYIGWHCPHYLWDCYRIGDESKCFCGHLLKQHQIISDISVPCTASQCHCLIFCFIPSRPEEVGDVLLRRRATFNPKAWRAQCRCKHSHEDHTANGAHPCRHHACDRCWEEHEAFFETEETRRGGGRPHGERATWDKGQPVIYSQKARQKGTPPQPSPPTLLHSPYSILHIPFLH</sequence>
<feature type="region of interest" description="Disordered" evidence="2">
    <location>
        <begin position="1"/>
        <end position="108"/>
    </location>
</feature>
<feature type="compositionally biased region" description="Basic residues" evidence="2">
    <location>
        <begin position="54"/>
        <end position="65"/>
    </location>
</feature>
<keyword evidence="3" id="KW-1185">Reference proteome</keyword>
<feature type="compositionally biased region" description="Basic and acidic residues" evidence="2">
    <location>
        <begin position="471"/>
        <end position="487"/>
    </location>
</feature>
<dbReference type="Pfam" id="PF14753">
    <property type="entry name" value="FAM221"/>
    <property type="match status" value="1"/>
</dbReference>
<organism evidence="3 4">
    <name type="scientific">Heterocephalus glaber</name>
    <name type="common">Naked mole rat</name>
    <dbReference type="NCBI Taxonomy" id="10181"/>
    <lineage>
        <taxon>Eukaryota</taxon>
        <taxon>Metazoa</taxon>
        <taxon>Chordata</taxon>
        <taxon>Craniata</taxon>
        <taxon>Vertebrata</taxon>
        <taxon>Euteleostomi</taxon>
        <taxon>Mammalia</taxon>
        <taxon>Eutheria</taxon>
        <taxon>Euarchontoglires</taxon>
        <taxon>Glires</taxon>
        <taxon>Rodentia</taxon>
        <taxon>Hystricomorpha</taxon>
        <taxon>Bathyergidae</taxon>
        <taxon>Heterocephalus</taxon>
    </lineage>
</organism>
<proteinExistence type="inferred from homology"/>
<dbReference type="InterPro" id="IPR026755">
    <property type="entry name" value="Fam221a/b"/>
</dbReference>
<dbReference type="CTD" id="392307"/>
<evidence type="ECO:0000256" key="1">
    <source>
        <dbReference type="ARBA" id="ARBA00011026"/>
    </source>
</evidence>
<dbReference type="PANTHER" id="PTHR31214">
    <property type="entry name" value="PROTEIN FAM221A-RELATED"/>
    <property type="match status" value="1"/>
</dbReference>
<dbReference type="RefSeq" id="XP_004870183.1">
    <property type="nucleotide sequence ID" value="XM_004870126.3"/>
</dbReference>
<dbReference type="AlphaFoldDB" id="A0AAX6QC04"/>
<evidence type="ECO:0000313" key="4">
    <source>
        <dbReference type="RefSeq" id="XP_004870183.1"/>
    </source>
</evidence>
<feature type="compositionally biased region" description="Polar residues" evidence="2">
    <location>
        <begin position="99"/>
        <end position="108"/>
    </location>
</feature>
<accession>A0AAX6QC04</accession>
<dbReference type="KEGG" id="hgl:101714175"/>
<dbReference type="Proteomes" id="UP000694906">
    <property type="component" value="Unplaced"/>
</dbReference>